<proteinExistence type="predicted"/>
<gene>
    <name evidence="1" type="ORF">SAMN04488483_2801</name>
</gene>
<reference evidence="1" key="1">
    <citation type="submission" date="2017-05" db="EMBL/GenBank/DDBJ databases">
        <authorList>
            <person name="Varghese N."/>
            <person name="Submissions S."/>
        </authorList>
    </citation>
    <scope>NUCLEOTIDE SEQUENCE</scope>
    <source>
        <strain evidence="1">LMG 28168</strain>
    </source>
</reference>
<organism evidence="1 2">
    <name type="scientific">Pseudomonas helmanticensis</name>
    <dbReference type="NCBI Taxonomy" id="1471381"/>
    <lineage>
        <taxon>Bacteria</taxon>
        <taxon>Pseudomonadati</taxon>
        <taxon>Pseudomonadota</taxon>
        <taxon>Gammaproteobacteria</taxon>
        <taxon>Pseudomonadales</taxon>
        <taxon>Pseudomonadaceae</taxon>
        <taxon>Pseudomonas</taxon>
    </lineage>
</organism>
<name>A0ACD2U693_9PSED</name>
<accession>A0ACD2U693</accession>
<evidence type="ECO:0000313" key="2">
    <source>
        <dbReference type="Proteomes" id="UP001158048"/>
    </source>
</evidence>
<dbReference type="Proteomes" id="UP001158048">
    <property type="component" value="Unassembled WGS sequence"/>
</dbReference>
<evidence type="ECO:0000313" key="1">
    <source>
        <dbReference type="EMBL" id="SMQ26201.1"/>
    </source>
</evidence>
<keyword evidence="2" id="KW-1185">Reference proteome</keyword>
<comment type="caution">
    <text evidence="1">The sequence shown here is derived from an EMBL/GenBank/DDBJ whole genome shotgun (WGS) entry which is preliminary data.</text>
</comment>
<protein>
    <submittedName>
        <fullName evidence="1">Virus tail fibre assembly protein, lambda gpK</fullName>
    </submittedName>
</protein>
<dbReference type="EMBL" id="FXUY01000001">
    <property type="protein sequence ID" value="SMQ26201.1"/>
    <property type="molecule type" value="Genomic_DNA"/>
</dbReference>
<sequence length="140" mass="15426">MNRYALTITAMGYTVVLQLVDIDGEAPAVPGGEPTASWRDVTGNETVQPGMKLVWGPSGNEFAETTVQEQQLFTSGRIELRLDDATRWLKFNPLQYKLDLGIATAADEATLVAYKQYFIAVGDVKNQNTFPTINWPAAPF</sequence>